<dbReference type="GO" id="GO:0031177">
    <property type="term" value="F:phosphopantetheine binding"/>
    <property type="evidence" value="ECO:0007669"/>
    <property type="project" value="InterPro"/>
</dbReference>
<dbReference type="PROSITE" id="PS50075">
    <property type="entry name" value="CARRIER"/>
    <property type="match status" value="1"/>
</dbReference>
<keyword evidence="2" id="KW-0597">Phosphoprotein</keyword>
<reference evidence="4 5" key="1">
    <citation type="journal article" date="2014" name="Int. J. Syst. Evol. Microbiol.">
        <title>Complete genome sequence of Corynebacterium casei LMG S-19264T (=DSM 44701T), isolated from a smear-ripened cheese.</title>
        <authorList>
            <consortium name="US DOE Joint Genome Institute (JGI-PGF)"/>
            <person name="Walter F."/>
            <person name="Albersmeier A."/>
            <person name="Kalinowski J."/>
            <person name="Ruckert C."/>
        </authorList>
    </citation>
    <scope>NUCLEOTIDE SEQUENCE [LARGE SCALE GENOMIC DNA]</scope>
    <source>
        <strain evidence="4 5">NBRC 111766</strain>
    </source>
</reference>
<dbReference type="RefSeq" id="WP_431307824.1">
    <property type="nucleotide sequence ID" value="NZ_BSPP01000010.1"/>
</dbReference>
<protein>
    <submittedName>
        <fullName evidence="4">Phosphopantetheine-binding protein</fullName>
    </submittedName>
</protein>
<dbReference type="InterPro" id="IPR006162">
    <property type="entry name" value="Ppantetheine_attach_site"/>
</dbReference>
<sequence length="93" mass="9588">MNMQSQVISVEAQVIAIIAEQAVLDVADVTPGQSLDSLGIDSLGLVETIFAIEEAFDISVPFNANEPSESPFDLGSVASIVAAVEGLIAQKAA</sequence>
<dbReference type="SMART" id="SM00823">
    <property type="entry name" value="PKS_PP"/>
    <property type="match status" value="1"/>
</dbReference>
<dbReference type="Gene3D" id="1.10.1200.10">
    <property type="entry name" value="ACP-like"/>
    <property type="match status" value="1"/>
</dbReference>
<name>A0AA37U0W6_9RHOB</name>
<organism evidence="4 5">
    <name type="scientific">Cypionkella aquatica</name>
    <dbReference type="NCBI Taxonomy" id="1756042"/>
    <lineage>
        <taxon>Bacteria</taxon>
        <taxon>Pseudomonadati</taxon>
        <taxon>Pseudomonadota</taxon>
        <taxon>Alphaproteobacteria</taxon>
        <taxon>Rhodobacterales</taxon>
        <taxon>Paracoccaceae</taxon>
        <taxon>Cypionkella</taxon>
    </lineage>
</organism>
<keyword evidence="5" id="KW-1185">Reference proteome</keyword>
<evidence type="ECO:0000259" key="3">
    <source>
        <dbReference type="PROSITE" id="PS50075"/>
    </source>
</evidence>
<proteinExistence type="predicted"/>
<dbReference type="PROSITE" id="PS00012">
    <property type="entry name" value="PHOSPHOPANTETHEINE"/>
    <property type="match status" value="1"/>
</dbReference>
<keyword evidence="1" id="KW-0596">Phosphopantetheine</keyword>
<accession>A0AA37U0W6</accession>
<evidence type="ECO:0000313" key="4">
    <source>
        <dbReference type="EMBL" id="GLS87747.1"/>
    </source>
</evidence>
<comment type="caution">
    <text evidence="4">The sequence shown here is derived from an EMBL/GenBank/DDBJ whole genome shotgun (WGS) entry which is preliminary data.</text>
</comment>
<dbReference type="Pfam" id="PF00550">
    <property type="entry name" value="PP-binding"/>
    <property type="match status" value="1"/>
</dbReference>
<dbReference type="SUPFAM" id="SSF47336">
    <property type="entry name" value="ACP-like"/>
    <property type="match status" value="1"/>
</dbReference>
<feature type="domain" description="Carrier" evidence="3">
    <location>
        <begin position="5"/>
        <end position="88"/>
    </location>
</feature>
<dbReference type="AlphaFoldDB" id="A0AA37U0W6"/>
<evidence type="ECO:0000256" key="2">
    <source>
        <dbReference type="ARBA" id="ARBA00022553"/>
    </source>
</evidence>
<gene>
    <name evidence="4" type="primary">acpP1</name>
    <name evidence="4" type="ORF">GCM10010873_27210</name>
</gene>
<dbReference type="Proteomes" id="UP001157355">
    <property type="component" value="Unassembled WGS sequence"/>
</dbReference>
<dbReference type="InterPro" id="IPR020806">
    <property type="entry name" value="PKS_PP-bd"/>
</dbReference>
<evidence type="ECO:0000313" key="5">
    <source>
        <dbReference type="Proteomes" id="UP001157355"/>
    </source>
</evidence>
<dbReference type="InterPro" id="IPR036736">
    <property type="entry name" value="ACP-like_sf"/>
</dbReference>
<dbReference type="EMBL" id="BSPP01000010">
    <property type="protein sequence ID" value="GLS87747.1"/>
    <property type="molecule type" value="Genomic_DNA"/>
</dbReference>
<dbReference type="InterPro" id="IPR009081">
    <property type="entry name" value="PP-bd_ACP"/>
</dbReference>
<evidence type="ECO:0000256" key="1">
    <source>
        <dbReference type="ARBA" id="ARBA00022450"/>
    </source>
</evidence>